<dbReference type="AlphaFoldDB" id="A0A915CWS0"/>
<protein>
    <submittedName>
        <fullName evidence="3">Uncharacterized protein</fullName>
    </submittedName>
</protein>
<accession>A0A915CWS0</accession>
<evidence type="ECO:0000256" key="1">
    <source>
        <dbReference type="SAM" id="MobiDB-lite"/>
    </source>
</evidence>
<sequence length="77" mass="8665">MKIIEPYISPDEASNDEASEQGSNVEENRQSPSSQSKNRRSSQESAGASQCTKARRRSRVENESVSRRSSRGRHRVD</sequence>
<proteinExistence type="predicted"/>
<feature type="compositionally biased region" description="Basic residues" evidence="1">
    <location>
        <begin position="68"/>
        <end position="77"/>
    </location>
</feature>
<dbReference type="WBParaSite" id="jg13062">
    <property type="protein sequence ID" value="jg13062"/>
    <property type="gene ID" value="jg13062"/>
</dbReference>
<name>A0A915CWS0_9BILA</name>
<keyword evidence="2" id="KW-1185">Reference proteome</keyword>
<reference evidence="3" key="1">
    <citation type="submission" date="2022-11" db="UniProtKB">
        <authorList>
            <consortium name="WormBaseParasite"/>
        </authorList>
    </citation>
    <scope>IDENTIFICATION</scope>
</reference>
<evidence type="ECO:0000313" key="2">
    <source>
        <dbReference type="Proteomes" id="UP000887574"/>
    </source>
</evidence>
<dbReference type="Proteomes" id="UP000887574">
    <property type="component" value="Unplaced"/>
</dbReference>
<feature type="region of interest" description="Disordered" evidence="1">
    <location>
        <begin position="1"/>
        <end position="77"/>
    </location>
</feature>
<evidence type="ECO:0000313" key="3">
    <source>
        <dbReference type="WBParaSite" id="jg13062"/>
    </source>
</evidence>
<organism evidence="2 3">
    <name type="scientific">Ditylenchus dipsaci</name>
    <dbReference type="NCBI Taxonomy" id="166011"/>
    <lineage>
        <taxon>Eukaryota</taxon>
        <taxon>Metazoa</taxon>
        <taxon>Ecdysozoa</taxon>
        <taxon>Nematoda</taxon>
        <taxon>Chromadorea</taxon>
        <taxon>Rhabditida</taxon>
        <taxon>Tylenchina</taxon>
        <taxon>Tylenchomorpha</taxon>
        <taxon>Sphaerularioidea</taxon>
        <taxon>Anguinidae</taxon>
        <taxon>Anguininae</taxon>
        <taxon>Ditylenchus</taxon>
    </lineage>
</organism>